<dbReference type="Proteomes" id="UP000838756">
    <property type="component" value="Unassembled WGS sequence"/>
</dbReference>
<dbReference type="OrthoDB" id="8197512at2759"/>
<evidence type="ECO:0000313" key="2">
    <source>
        <dbReference type="Proteomes" id="UP000838756"/>
    </source>
</evidence>
<dbReference type="EMBL" id="CAKXAJ010025004">
    <property type="protein sequence ID" value="CAH2233820.1"/>
    <property type="molecule type" value="Genomic_DNA"/>
</dbReference>
<name>A0A8S4RA58_9NEOP</name>
<comment type="caution">
    <text evidence="1">The sequence shown here is derived from an EMBL/GenBank/DDBJ whole genome shotgun (WGS) entry which is preliminary data.</text>
</comment>
<dbReference type="AlphaFoldDB" id="A0A8S4RA58"/>
<evidence type="ECO:0000313" key="1">
    <source>
        <dbReference type="EMBL" id="CAH2233820.1"/>
    </source>
</evidence>
<organism evidence="1 2">
    <name type="scientific">Pararge aegeria aegeria</name>
    <dbReference type="NCBI Taxonomy" id="348720"/>
    <lineage>
        <taxon>Eukaryota</taxon>
        <taxon>Metazoa</taxon>
        <taxon>Ecdysozoa</taxon>
        <taxon>Arthropoda</taxon>
        <taxon>Hexapoda</taxon>
        <taxon>Insecta</taxon>
        <taxon>Pterygota</taxon>
        <taxon>Neoptera</taxon>
        <taxon>Endopterygota</taxon>
        <taxon>Lepidoptera</taxon>
        <taxon>Glossata</taxon>
        <taxon>Ditrysia</taxon>
        <taxon>Papilionoidea</taxon>
        <taxon>Nymphalidae</taxon>
        <taxon>Satyrinae</taxon>
        <taxon>Satyrini</taxon>
        <taxon>Parargina</taxon>
        <taxon>Pararge</taxon>
    </lineage>
</organism>
<proteinExistence type="predicted"/>
<sequence length="87" mass="9587">MNGSETITQKAEKNILCIREWQRGRYSRKSWGQPGVMTVAVRKNPEIEDVVAAPNIIGEKKSARLLCLMHLDGGRSCSKDGMLGASI</sequence>
<protein>
    <submittedName>
        <fullName evidence="1">Jg22501 protein</fullName>
    </submittedName>
</protein>
<reference evidence="1" key="1">
    <citation type="submission" date="2022-03" db="EMBL/GenBank/DDBJ databases">
        <authorList>
            <person name="Lindestad O."/>
        </authorList>
    </citation>
    <scope>NUCLEOTIDE SEQUENCE</scope>
</reference>
<gene>
    <name evidence="1" type="primary">jg22501</name>
    <name evidence="1" type="ORF">PAEG_LOCUS11750</name>
</gene>
<accession>A0A8S4RA58</accession>
<keyword evidence="2" id="KW-1185">Reference proteome</keyword>